<proteinExistence type="inferred from homology"/>
<dbReference type="Proteomes" id="UP001208570">
    <property type="component" value="Unassembled WGS sequence"/>
</dbReference>
<keyword evidence="5" id="KW-0272">Extracellular matrix</keyword>
<evidence type="ECO:0000313" key="10">
    <source>
        <dbReference type="EMBL" id="KAK2141350.1"/>
    </source>
</evidence>
<organism evidence="10 11">
    <name type="scientific">Paralvinella palmiformis</name>
    <dbReference type="NCBI Taxonomy" id="53620"/>
    <lineage>
        <taxon>Eukaryota</taxon>
        <taxon>Metazoa</taxon>
        <taxon>Spiralia</taxon>
        <taxon>Lophotrochozoa</taxon>
        <taxon>Annelida</taxon>
        <taxon>Polychaeta</taxon>
        <taxon>Sedentaria</taxon>
        <taxon>Canalipalpata</taxon>
        <taxon>Terebellida</taxon>
        <taxon>Terebelliformia</taxon>
        <taxon>Alvinellidae</taxon>
        <taxon>Paralvinella</taxon>
    </lineage>
</organism>
<evidence type="ECO:0000256" key="6">
    <source>
        <dbReference type="ARBA" id="ARBA00022687"/>
    </source>
</evidence>
<keyword evidence="6 8" id="KW-0879">Wnt signaling pathway</keyword>
<keyword evidence="4" id="KW-0964">Secreted</keyword>
<dbReference type="InterPro" id="IPR005817">
    <property type="entry name" value="Wnt"/>
</dbReference>
<dbReference type="PANTHER" id="PTHR12027:SF102">
    <property type="entry name" value="PROTEIN WNT"/>
    <property type="match status" value="1"/>
</dbReference>
<gene>
    <name evidence="10" type="ORF">LSH36_1114g00031</name>
</gene>
<comment type="function">
    <text evidence="8">Ligand for members of the frizzled family of seven transmembrane receptors.</text>
</comment>
<evidence type="ECO:0000256" key="7">
    <source>
        <dbReference type="ARBA" id="ARBA00023157"/>
    </source>
</evidence>
<dbReference type="AlphaFoldDB" id="A0AAD9IWI1"/>
<evidence type="ECO:0000256" key="2">
    <source>
        <dbReference type="ARBA" id="ARBA00005683"/>
    </source>
</evidence>
<name>A0AAD9IWI1_9ANNE</name>
<dbReference type="Pfam" id="PF00110">
    <property type="entry name" value="wnt"/>
    <property type="match status" value="1"/>
</dbReference>
<evidence type="ECO:0000256" key="3">
    <source>
        <dbReference type="ARBA" id="ARBA00022473"/>
    </source>
</evidence>
<evidence type="ECO:0000256" key="1">
    <source>
        <dbReference type="ARBA" id="ARBA00004498"/>
    </source>
</evidence>
<feature type="region of interest" description="Disordered" evidence="9">
    <location>
        <begin position="112"/>
        <end position="143"/>
    </location>
</feature>
<protein>
    <recommendedName>
        <fullName evidence="8">Protein Wnt</fullName>
    </recommendedName>
</protein>
<reference evidence="10" key="1">
    <citation type="journal article" date="2023" name="Mol. Biol. Evol.">
        <title>Third-Generation Sequencing Reveals the Adaptive Role of the Epigenome in Three Deep-Sea Polychaetes.</title>
        <authorList>
            <person name="Perez M."/>
            <person name="Aroh O."/>
            <person name="Sun Y."/>
            <person name="Lan Y."/>
            <person name="Juniper S.K."/>
            <person name="Young C.R."/>
            <person name="Angers B."/>
            <person name="Qian P.Y."/>
        </authorList>
    </citation>
    <scope>NUCLEOTIDE SEQUENCE</scope>
    <source>
        <strain evidence="10">P08H-3</strain>
    </source>
</reference>
<dbReference type="EMBL" id="JAODUP010001114">
    <property type="protein sequence ID" value="KAK2141350.1"/>
    <property type="molecule type" value="Genomic_DNA"/>
</dbReference>
<dbReference type="GO" id="GO:0005615">
    <property type="term" value="C:extracellular space"/>
    <property type="evidence" value="ECO:0007669"/>
    <property type="project" value="TreeGrafter"/>
</dbReference>
<evidence type="ECO:0000256" key="4">
    <source>
        <dbReference type="ARBA" id="ARBA00022525"/>
    </source>
</evidence>
<dbReference type="PRINTS" id="PR01349">
    <property type="entry name" value="WNTPROTEIN"/>
</dbReference>
<dbReference type="GO" id="GO:0005109">
    <property type="term" value="F:frizzled binding"/>
    <property type="evidence" value="ECO:0007669"/>
    <property type="project" value="TreeGrafter"/>
</dbReference>
<dbReference type="GO" id="GO:0030182">
    <property type="term" value="P:neuron differentiation"/>
    <property type="evidence" value="ECO:0007669"/>
    <property type="project" value="TreeGrafter"/>
</dbReference>
<dbReference type="GO" id="GO:0060070">
    <property type="term" value="P:canonical Wnt signaling pathway"/>
    <property type="evidence" value="ECO:0007669"/>
    <property type="project" value="TreeGrafter"/>
</dbReference>
<dbReference type="GO" id="GO:0005125">
    <property type="term" value="F:cytokine activity"/>
    <property type="evidence" value="ECO:0007669"/>
    <property type="project" value="TreeGrafter"/>
</dbReference>
<keyword evidence="11" id="KW-1185">Reference proteome</keyword>
<keyword evidence="3 8" id="KW-0217">Developmental protein</keyword>
<comment type="similarity">
    <text evidence="2 8">Belongs to the Wnt family.</text>
</comment>
<sequence>MPVVAHASKDVMDVCEELFTDSRWNCSTIRLAPNYLPDLTGGSREQAFVYALASSAITQAVSKACSVGVTPKCGCGRLPNEPPPGEFKWGGCGDDVRFGTIFGETFTDMTTASRKKRDSRRELMNRHNSAVGRKVSEMTWKTR</sequence>
<evidence type="ECO:0000313" key="11">
    <source>
        <dbReference type="Proteomes" id="UP001208570"/>
    </source>
</evidence>
<comment type="subcellular location">
    <subcellularLocation>
        <location evidence="1 8">Secreted</location>
        <location evidence="1 8">Extracellular space</location>
        <location evidence="1 8">Extracellular matrix</location>
    </subcellularLocation>
</comment>
<comment type="caution">
    <text evidence="10">The sequence shown here is derived from an EMBL/GenBank/DDBJ whole genome shotgun (WGS) entry which is preliminary data.</text>
</comment>
<dbReference type="PANTHER" id="PTHR12027">
    <property type="entry name" value="WNT RELATED"/>
    <property type="match status" value="1"/>
</dbReference>
<accession>A0AAD9IWI1</accession>
<evidence type="ECO:0000256" key="5">
    <source>
        <dbReference type="ARBA" id="ARBA00022530"/>
    </source>
</evidence>
<evidence type="ECO:0000256" key="9">
    <source>
        <dbReference type="SAM" id="MobiDB-lite"/>
    </source>
</evidence>
<keyword evidence="7" id="KW-1015">Disulfide bond</keyword>
<dbReference type="SMART" id="SM00097">
    <property type="entry name" value="WNT1"/>
    <property type="match status" value="1"/>
</dbReference>
<evidence type="ECO:0000256" key="8">
    <source>
        <dbReference type="RuleBase" id="RU003500"/>
    </source>
</evidence>
<dbReference type="GO" id="GO:0045165">
    <property type="term" value="P:cell fate commitment"/>
    <property type="evidence" value="ECO:0007669"/>
    <property type="project" value="TreeGrafter"/>
</dbReference>